<name>A0A2C9D890_9HYPH</name>
<keyword evidence="3 5" id="KW-1133">Transmembrane helix</keyword>
<accession>A0A2C9D890</accession>
<comment type="subcellular location">
    <subcellularLocation>
        <location evidence="1">Membrane</location>
        <topology evidence="1">Multi-pass membrane protein</topology>
    </subcellularLocation>
</comment>
<sequence>MAILILGLVVFFAVHSLRIVSPAMRDGLVARIGEMPWRGLYSVVSFIGLGLIIYGFGLARQDPIAVYDPPSWGRHITMLLVLLAFIAIAVSLLPPGKLKPMLKHPMLAGIKLWAFGHLLANGDLASILLFGAFLAWAVVDRIALKRRPGVVLPKPGPVKYDVLAVVLALVVYGLFVARLHLALIGVPVV</sequence>
<dbReference type="AlphaFoldDB" id="A0A2C9D890"/>
<protein>
    <submittedName>
        <fullName evidence="7">Putative membrane protein</fullName>
    </submittedName>
</protein>
<keyword evidence="4 5" id="KW-0472">Membrane</keyword>
<evidence type="ECO:0000256" key="1">
    <source>
        <dbReference type="ARBA" id="ARBA00004141"/>
    </source>
</evidence>
<evidence type="ECO:0000313" key="8">
    <source>
        <dbReference type="Proteomes" id="UP000223606"/>
    </source>
</evidence>
<evidence type="ECO:0000256" key="2">
    <source>
        <dbReference type="ARBA" id="ARBA00022692"/>
    </source>
</evidence>
<dbReference type="Pfam" id="PF07298">
    <property type="entry name" value="NnrU"/>
    <property type="match status" value="1"/>
</dbReference>
<feature type="domain" description="NnrU" evidence="6">
    <location>
        <begin position="3"/>
        <end position="187"/>
    </location>
</feature>
<organism evidence="7 8">
    <name type="scientific">Hartmannibacter diazotrophicus</name>
    <dbReference type="NCBI Taxonomy" id="1482074"/>
    <lineage>
        <taxon>Bacteria</taxon>
        <taxon>Pseudomonadati</taxon>
        <taxon>Pseudomonadota</taxon>
        <taxon>Alphaproteobacteria</taxon>
        <taxon>Hyphomicrobiales</taxon>
        <taxon>Pleomorphomonadaceae</taxon>
        <taxon>Hartmannibacter</taxon>
    </lineage>
</organism>
<feature type="transmembrane region" description="Helical" evidence="5">
    <location>
        <begin position="113"/>
        <end position="139"/>
    </location>
</feature>
<dbReference type="InterPro" id="IPR009915">
    <property type="entry name" value="NnrU_dom"/>
</dbReference>
<evidence type="ECO:0000259" key="6">
    <source>
        <dbReference type="Pfam" id="PF07298"/>
    </source>
</evidence>
<keyword evidence="2 5" id="KW-0812">Transmembrane</keyword>
<proteinExistence type="predicted"/>
<feature type="transmembrane region" description="Helical" evidence="5">
    <location>
        <begin position="40"/>
        <end position="59"/>
    </location>
</feature>
<dbReference type="GO" id="GO:0016020">
    <property type="term" value="C:membrane"/>
    <property type="evidence" value="ECO:0007669"/>
    <property type="project" value="UniProtKB-SubCell"/>
</dbReference>
<evidence type="ECO:0000256" key="4">
    <source>
        <dbReference type="ARBA" id="ARBA00023136"/>
    </source>
</evidence>
<evidence type="ECO:0000256" key="3">
    <source>
        <dbReference type="ARBA" id="ARBA00022989"/>
    </source>
</evidence>
<feature type="transmembrane region" description="Helical" evidence="5">
    <location>
        <begin position="160"/>
        <end position="186"/>
    </location>
</feature>
<dbReference type="EMBL" id="LT960614">
    <property type="protein sequence ID" value="SON56463.1"/>
    <property type="molecule type" value="Genomic_DNA"/>
</dbReference>
<reference evidence="8" key="1">
    <citation type="submission" date="2017-09" db="EMBL/GenBank/DDBJ databases">
        <title>Genome sequence of Nannocystis excedens DSM 71.</title>
        <authorList>
            <person name="Blom J."/>
        </authorList>
    </citation>
    <scope>NUCLEOTIDE SEQUENCE [LARGE SCALE GENOMIC DNA]</scope>
    <source>
        <strain evidence="8">type strain: E19</strain>
    </source>
</reference>
<dbReference type="RefSeq" id="WP_099556844.1">
    <property type="nucleotide sequence ID" value="NZ_LT960614.1"/>
</dbReference>
<dbReference type="Proteomes" id="UP000223606">
    <property type="component" value="Chromosome 1"/>
</dbReference>
<gene>
    <name evidence="7" type="ORF">HDIA_2922</name>
</gene>
<dbReference type="OrthoDB" id="5293641at2"/>
<dbReference type="KEGG" id="hdi:HDIA_2922"/>
<feature type="transmembrane region" description="Helical" evidence="5">
    <location>
        <begin position="71"/>
        <end position="93"/>
    </location>
</feature>
<keyword evidence="8" id="KW-1185">Reference proteome</keyword>
<evidence type="ECO:0000256" key="5">
    <source>
        <dbReference type="SAM" id="Phobius"/>
    </source>
</evidence>
<evidence type="ECO:0000313" key="7">
    <source>
        <dbReference type="EMBL" id="SON56463.1"/>
    </source>
</evidence>